<reference evidence="3" key="1">
    <citation type="journal article" date="2011" name="Proc. Natl. Acad. Sci. U.S.A.">
        <title>Obligate biotrophy features unraveled by the genomic analysis of rust fungi.</title>
        <authorList>
            <person name="Duplessis S."/>
            <person name="Cuomo C.A."/>
            <person name="Lin Y.-C."/>
            <person name="Aerts A."/>
            <person name="Tisserant E."/>
            <person name="Veneault-Fourrey C."/>
            <person name="Joly D.L."/>
            <person name="Hacquard S."/>
            <person name="Amselem J."/>
            <person name="Cantarel B.L."/>
            <person name="Chiu R."/>
            <person name="Coutinho P.M."/>
            <person name="Feau N."/>
            <person name="Field M."/>
            <person name="Frey P."/>
            <person name="Gelhaye E."/>
            <person name="Goldberg J."/>
            <person name="Grabherr M.G."/>
            <person name="Kodira C.D."/>
            <person name="Kohler A."/>
            <person name="Kuees U."/>
            <person name="Lindquist E.A."/>
            <person name="Lucas S.M."/>
            <person name="Mago R."/>
            <person name="Mauceli E."/>
            <person name="Morin E."/>
            <person name="Murat C."/>
            <person name="Pangilinan J.L."/>
            <person name="Park R."/>
            <person name="Pearson M."/>
            <person name="Quesneville H."/>
            <person name="Rouhier N."/>
            <person name="Sakthikumar S."/>
            <person name="Salamov A.A."/>
            <person name="Schmutz J."/>
            <person name="Selles B."/>
            <person name="Shapiro H."/>
            <person name="Tanguay P."/>
            <person name="Tuskan G.A."/>
            <person name="Henrissat B."/>
            <person name="Van de Peer Y."/>
            <person name="Rouze P."/>
            <person name="Ellis J.G."/>
            <person name="Dodds P.N."/>
            <person name="Schein J.E."/>
            <person name="Zhong S."/>
            <person name="Hamelin R.C."/>
            <person name="Grigoriev I.V."/>
            <person name="Szabo L.J."/>
            <person name="Martin F."/>
        </authorList>
    </citation>
    <scope>NUCLEOTIDE SEQUENCE [LARGE SCALE GENOMIC DNA]</scope>
    <source>
        <strain evidence="3">98AG31 / pathotype 3-4-7</strain>
    </source>
</reference>
<keyword evidence="3" id="KW-1185">Reference proteome</keyword>
<dbReference type="RefSeq" id="XP_007409728.1">
    <property type="nucleotide sequence ID" value="XM_007409666.1"/>
</dbReference>
<organism evidence="3">
    <name type="scientific">Melampsora larici-populina (strain 98AG31 / pathotype 3-4-7)</name>
    <name type="common">Poplar leaf rust fungus</name>
    <dbReference type="NCBI Taxonomy" id="747676"/>
    <lineage>
        <taxon>Eukaryota</taxon>
        <taxon>Fungi</taxon>
        <taxon>Dikarya</taxon>
        <taxon>Basidiomycota</taxon>
        <taxon>Pucciniomycotina</taxon>
        <taxon>Pucciniomycetes</taxon>
        <taxon>Pucciniales</taxon>
        <taxon>Melampsoraceae</taxon>
        <taxon>Melampsora</taxon>
    </lineage>
</organism>
<proteinExistence type="predicted"/>
<evidence type="ECO:0000313" key="3">
    <source>
        <dbReference type="Proteomes" id="UP000001072"/>
    </source>
</evidence>
<accession>F4RLH2</accession>
<sequence length="233" mass="25791">MQSQYDGSDVPPTATGLTPEAVAGMIQQSLQAQAAQFENVISGLRAQLEEFKDLSGQSSRQKKSTSNTTPDTSSNRDRLRSSSSQNPFTTPSPAVKAPRKSKTPVPSNKPPAASSERKRHPLQMTSRQIHKDYQTTKLTLVLLTFDELQDALYFHIKVLWGLFKANDVPPIVDPELLKEFYTRFSSAEEVESVVADPSSADLVAQNDIRTLRDLRTGNNRTKMGRGMANLDQI</sequence>
<dbReference type="OrthoDB" id="2514168at2759"/>
<dbReference type="Proteomes" id="UP000001072">
    <property type="component" value="Unassembled WGS sequence"/>
</dbReference>
<evidence type="ECO:0000313" key="2">
    <source>
        <dbReference type="EMBL" id="EGG06768.1"/>
    </source>
</evidence>
<feature type="compositionally biased region" description="Low complexity" evidence="1">
    <location>
        <begin position="64"/>
        <end position="73"/>
    </location>
</feature>
<feature type="region of interest" description="Disordered" evidence="1">
    <location>
        <begin position="52"/>
        <end position="129"/>
    </location>
</feature>
<dbReference type="EMBL" id="GL883106">
    <property type="protein sequence ID" value="EGG06768.1"/>
    <property type="molecule type" value="Genomic_DNA"/>
</dbReference>
<dbReference type="InParanoid" id="F4RLH2"/>
<dbReference type="AlphaFoldDB" id="F4RLH2"/>
<name>F4RLH2_MELLP</name>
<dbReference type="HOGENOM" id="CLU_072367_0_0_1"/>
<dbReference type="VEuPathDB" id="FungiDB:MELLADRAFT_62943"/>
<dbReference type="KEGG" id="mlr:MELLADRAFT_62943"/>
<protein>
    <submittedName>
        <fullName evidence="2">Uncharacterized protein</fullName>
    </submittedName>
</protein>
<dbReference type="GeneID" id="18929993"/>
<gene>
    <name evidence="2" type="ORF">MELLADRAFT_62943</name>
</gene>
<evidence type="ECO:0000256" key="1">
    <source>
        <dbReference type="SAM" id="MobiDB-lite"/>
    </source>
</evidence>